<evidence type="ECO:0000256" key="1">
    <source>
        <dbReference type="ARBA" id="ARBA00022988"/>
    </source>
</evidence>
<dbReference type="Proteomes" id="UP000255518">
    <property type="component" value="Unassembled WGS sequence"/>
</dbReference>
<dbReference type="PANTHER" id="PTHR33620:SF1">
    <property type="entry name" value="UREASE ACCESSORY PROTEIN F"/>
    <property type="match status" value="1"/>
</dbReference>
<evidence type="ECO:0000256" key="3">
    <source>
        <dbReference type="HAMAP-Rule" id="MF_01385"/>
    </source>
</evidence>
<evidence type="ECO:0000256" key="2">
    <source>
        <dbReference type="ARBA" id="ARBA00023186"/>
    </source>
</evidence>
<dbReference type="AlphaFoldDB" id="A0A0C7KEM0"/>
<dbReference type="EMBL" id="ULCI01000017">
    <property type="protein sequence ID" value="SYR44963.1"/>
    <property type="molecule type" value="Genomic_DNA"/>
</dbReference>
<gene>
    <name evidence="3 5" type="primary">ureF</name>
    <name evidence="4" type="synonym">ureF_2</name>
    <name evidence="5" type="ORF">NCTC13443_06459</name>
    <name evidence="4" type="ORF">SAMEA2273558_04043</name>
    <name evidence="6" type="ORF">SAMEA3499901_04259</name>
    <name evidence="7" type="ORF">SAMEA3515122_03408</name>
    <name evidence="8" type="ORF">SAMEA3538828_03963</name>
</gene>
<reference evidence="11 12" key="2">
    <citation type="submission" date="2018-08" db="EMBL/GenBank/DDBJ databases">
        <authorList>
            <consortium name="Pathogen Informatics"/>
        </authorList>
    </citation>
    <scope>NUCLEOTIDE SEQUENCE [LARGE SCALE GENOMIC DNA]</scope>
    <source>
        <strain evidence="6 13">EuSCAPE_AT029</strain>
        <strain evidence="8 11">EuSCAPE_HU047</strain>
        <strain evidence="7 12">EuSCAPE_IT093</strain>
        <strain evidence="9">k480</strain>
        <strain evidence="4">K480</strain>
    </source>
</reference>
<comment type="similarity">
    <text evidence="3">Belongs to the UreF family.</text>
</comment>
<dbReference type="Proteomes" id="UP000077826">
    <property type="component" value="Unassembled WGS sequence"/>
</dbReference>
<comment type="subcellular location">
    <subcellularLocation>
        <location evidence="3">Cytoplasm</location>
    </subcellularLocation>
</comment>
<organism evidence="5 10">
    <name type="scientific">Klebsiella pneumoniae</name>
    <dbReference type="NCBI Taxonomy" id="573"/>
    <lineage>
        <taxon>Bacteria</taxon>
        <taxon>Pseudomonadati</taxon>
        <taxon>Pseudomonadota</taxon>
        <taxon>Gammaproteobacteria</taxon>
        <taxon>Enterobacterales</taxon>
        <taxon>Enterobacteriaceae</taxon>
        <taxon>Klebsiella/Raoultella group</taxon>
        <taxon>Klebsiella</taxon>
        <taxon>Klebsiella pneumoniae complex</taxon>
    </lineage>
</organism>
<dbReference type="InterPro" id="IPR002639">
    <property type="entry name" value="UreF"/>
</dbReference>
<reference evidence="5 10" key="1">
    <citation type="submission" date="2018-06" db="EMBL/GenBank/DDBJ databases">
        <authorList>
            <consortium name="Pathogen Informatics"/>
            <person name="Doyle S."/>
        </authorList>
    </citation>
    <scope>NUCLEOTIDE SEQUENCE [LARGE SCALE GENOMIC DNA]</scope>
    <source>
        <strain evidence="5 10">NCTC13443</strain>
    </source>
</reference>
<evidence type="ECO:0000313" key="12">
    <source>
        <dbReference type="Proteomes" id="UP000258673"/>
    </source>
</evidence>
<proteinExistence type="inferred from homology"/>
<evidence type="ECO:0000313" key="4">
    <source>
        <dbReference type="EMBL" id="SAT42489.1"/>
    </source>
</evidence>
<dbReference type="Gene3D" id="1.10.4190.10">
    <property type="entry name" value="Urease accessory protein UreF"/>
    <property type="match status" value="1"/>
</dbReference>
<dbReference type="KEGG" id="kpx:PMK1_00944"/>
<keyword evidence="3" id="KW-0963">Cytoplasm</keyword>
<accession>A0A0C7KEM0</accession>
<sequence length="236" mass="26485">MLIMTTTLTATSMSTAEQRLRLMQLASSNLPVGGYSWSQGLEWAVEAGWVPDVAAFERWQRRQMTEGFFTVDLPLFARLYRACEQADIAAAQRWTAYLLACRETRELREEERNRGAAFARLLSDWQPDCPPPWRSLCQQSQLAGMAWLGVRWRIALPEMALSLGYSWIESAVMAGVKLVPFGQQAAQQLILRLCDHYAAEMPRALAAPDGDIGSATPLAAIASARHETQYSRLFRS</sequence>
<dbReference type="HAMAP" id="MF_01385">
    <property type="entry name" value="UreF"/>
    <property type="match status" value="1"/>
</dbReference>
<evidence type="ECO:0000313" key="10">
    <source>
        <dbReference type="Proteomes" id="UP000255518"/>
    </source>
</evidence>
<dbReference type="EMBL" id="UKGE01000019">
    <property type="protein sequence ID" value="SXN33210.1"/>
    <property type="molecule type" value="Genomic_DNA"/>
</dbReference>
<keyword evidence="1 3" id="KW-0996">Nickel insertion</keyword>
<name>A0A0C7KEM0_KLEPN</name>
<dbReference type="Proteomes" id="UP000258253">
    <property type="component" value="Unassembled WGS sequence"/>
</dbReference>
<dbReference type="InterPro" id="IPR038277">
    <property type="entry name" value="UreF_sf"/>
</dbReference>
<comment type="function">
    <text evidence="3">Required for maturation of urease via the functional incorporation of the urease nickel metallocenter.</text>
</comment>
<dbReference type="Proteomes" id="UP000258673">
    <property type="component" value="Unassembled WGS sequence"/>
</dbReference>
<dbReference type="GO" id="GO:0005737">
    <property type="term" value="C:cytoplasm"/>
    <property type="evidence" value="ECO:0007669"/>
    <property type="project" value="UniProtKB-SubCell"/>
</dbReference>
<dbReference type="Proteomes" id="UP000259975">
    <property type="component" value="Unassembled WGS sequence"/>
</dbReference>
<dbReference type="EMBL" id="UKUT01000007">
    <property type="protein sequence ID" value="SYH33747.1"/>
    <property type="molecule type" value="Genomic_DNA"/>
</dbReference>
<evidence type="ECO:0000313" key="8">
    <source>
        <dbReference type="EMBL" id="SYR44963.1"/>
    </source>
</evidence>
<evidence type="ECO:0000313" key="7">
    <source>
        <dbReference type="EMBL" id="SYH33747.1"/>
    </source>
</evidence>
<evidence type="ECO:0000313" key="5">
    <source>
        <dbReference type="EMBL" id="STT06509.1"/>
    </source>
</evidence>
<comment type="subunit">
    <text evidence="3">UreD, UreF and UreG form a complex that acts as a GTP-hydrolysis-dependent molecular chaperone, activating the urease apoprotein by helping to assemble the nickel containing metallocenter of UreC. The UreE protein probably delivers the nickel.</text>
</comment>
<dbReference type="EMBL" id="FLDK01000010">
    <property type="protein sequence ID" value="SAT42489.1"/>
    <property type="molecule type" value="Genomic_DNA"/>
</dbReference>
<protein>
    <recommendedName>
        <fullName evidence="3">Urease accessory protein UreF</fullName>
    </recommendedName>
</protein>
<evidence type="ECO:0000313" key="11">
    <source>
        <dbReference type="Proteomes" id="UP000258253"/>
    </source>
</evidence>
<dbReference type="Pfam" id="PF01730">
    <property type="entry name" value="UreF"/>
    <property type="match status" value="1"/>
</dbReference>
<evidence type="ECO:0000313" key="13">
    <source>
        <dbReference type="Proteomes" id="UP000259975"/>
    </source>
</evidence>
<evidence type="ECO:0000313" key="6">
    <source>
        <dbReference type="EMBL" id="SXN33210.1"/>
    </source>
</evidence>
<evidence type="ECO:0000313" key="9">
    <source>
        <dbReference type="Proteomes" id="UP000077826"/>
    </source>
</evidence>
<dbReference type="EMBL" id="UGKT01000001">
    <property type="protein sequence ID" value="STT06509.1"/>
    <property type="molecule type" value="Genomic_DNA"/>
</dbReference>
<keyword evidence="2 3" id="KW-0143">Chaperone</keyword>
<dbReference type="GO" id="GO:0016151">
    <property type="term" value="F:nickel cation binding"/>
    <property type="evidence" value="ECO:0007669"/>
    <property type="project" value="UniProtKB-UniRule"/>
</dbReference>
<dbReference type="PIRSF" id="PIRSF009467">
    <property type="entry name" value="Ureas_acces_UreF"/>
    <property type="match status" value="1"/>
</dbReference>
<dbReference type="PANTHER" id="PTHR33620">
    <property type="entry name" value="UREASE ACCESSORY PROTEIN F"/>
    <property type="match status" value="1"/>
</dbReference>